<evidence type="ECO:0000313" key="1">
    <source>
        <dbReference type="Ensembl" id="ENSCPBP00000016033.1"/>
    </source>
</evidence>
<proteinExistence type="predicted"/>
<reference evidence="1" key="2">
    <citation type="submission" date="2025-08" db="UniProtKB">
        <authorList>
            <consortium name="Ensembl"/>
        </authorList>
    </citation>
    <scope>IDENTIFICATION</scope>
</reference>
<evidence type="ECO:0000313" key="2">
    <source>
        <dbReference type="Proteomes" id="UP000694380"/>
    </source>
</evidence>
<sequence>TCVWGPLSPRCLGPSPQLCACVGMLSPPHCLGPPQLCLCAGEMGITPFPAVWDPPALWGVCVIPQLCVCGPLPPTPAAWDPLRPHYPSPETPIYPSCGGEAHYLSPVALDTPAVCVYHPLLPLSPCRLGPPSCLGGRPVISLYPPLRPQCSRAAFALVSKLLSQCKLDLLEEFVSKEVLQVLEEKLSSLSENHRNALAADMDEIMYTTEGDVGIYYDDSGRKFVSILMRFWYLTSADLPDEAPDGTKVFHVVIGDETVKKTKHLLTANYEFRREFTQGVKADWTITRIEHPKLLE</sequence>
<accession>A0A8C3P2K2</accession>
<dbReference type="PANTHER" id="PTHR13333">
    <property type="entry name" value="M-AAA PROTEASE-INTERACTING PROTEIN 1, MITOCHONDRIAL"/>
    <property type="match status" value="1"/>
</dbReference>
<dbReference type="GO" id="GO:0051560">
    <property type="term" value="P:mitochondrial calcium ion homeostasis"/>
    <property type="evidence" value="ECO:0007669"/>
    <property type="project" value="Ensembl"/>
</dbReference>
<organism evidence="1 2">
    <name type="scientific">Chrysemys picta bellii</name>
    <name type="common">Western painted turtle</name>
    <name type="synonym">Emys bellii</name>
    <dbReference type="NCBI Taxonomy" id="8478"/>
    <lineage>
        <taxon>Eukaryota</taxon>
        <taxon>Metazoa</taxon>
        <taxon>Chordata</taxon>
        <taxon>Craniata</taxon>
        <taxon>Vertebrata</taxon>
        <taxon>Euteleostomi</taxon>
        <taxon>Archelosauria</taxon>
        <taxon>Testudinata</taxon>
        <taxon>Testudines</taxon>
        <taxon>Cryptodira</taxon>
        <taxon>Durocryptodira</taxon>
        <taxon>Testudinoidea</taxon>
        <taxon>Emydidae</taxon>
        <taxon>Chrysemys</taxon>
    </lineage>
</organism>
<dbReference type="GO" id="GO:0032979">
    <property type="term" value="P:protein insertion into mitochondrial inner membrane from matrix"/>
    <property type="evidence" value="ECO:0007669"/>
    <property type="project" value="TreeGrafter"/>
</dbReference>
<dbReference type="PANTHER" id="PTHR13333:SF5">
    <property type="entry name" value="M-AAA PROTEASE-INTERACTING PROTEIN 1, MITOCHONDRIAL"/>
    <property type="match status" value="1"/>
</dbReference>
<dbReference type="GO" id="GO:0005743">
    <property type="term" value="C:mitochondrial inner membrane"/>
    <property type="evidence" value="ECO:0007669"/>
    <property type="project" value="TreeGrafter"/>
</dbReference>
<reference evidence="1" key="1">
    <citation type="journal article" date="2015" name="Genome Biol. Evol.">
        <title>Physical Mapping and Refinement of the Painted Turtle Genome (Chrysemys picta) Inform Amniote Genome Evolution and Challenge Turtle-Bird Chromosomal Conservation.</title>
        <authorList>
            <person name="Badenhorst D."/>
            <person name="Hillier L.W."/>
            <person name="Literman R."/>
            <person name="Montiel E.E."/>
            <person name="Radhakrishnan S."/>
            <person name="Shen Y."/>
            <person name="Minx P."/>
            <person name="Janes D.E."/>
            <person name="Warren W.C."/>
            <person name="Edwards S.V."/>
            <person name="Valenzuela N."/>
        </authorList>
    </citation>
    <scope>NUCLEOTIDE SEQUENCE [LARGE SCALE GENOMIC DNA]</scope>
</reference>
<dbReference type="AlphaFoldDB" id="A0A8C3P2K2"/>
<dbReference type="Proteomes" id="UP000694380">
    <property type="component" value="Chromosome 11"/>
</dbReference>
<dbReference type="Ensembl" id="ENSCPBT00000018974.1">
    <property type="protein sequence ID" value="ENSCPBP00000016033.1"/>
    <property type="gene ID" value="ENSCPBG00000011829.1"/>
</dbReference>
<protein>
    <submittedName>
        <fullName evidence="1">Matrix AAA peptidase interacting protein 1</fullName>
    </submittedName>
</protein>
<gene>
    <name evidence="1" type="primary">MAIP1</name>
</gene>
<keyword evidence="2" id="KW-1185">Reference proteome</keyword>
<name>A0A8C3P2K2_CHRPI</name>
<dbReference type="GO" id="GO:0036444">
    <property type="term" value="P:calcium import into the mitochondrion"/>
    <property type="evidence" value="ECO:0007669"/>
    <property type="project" value="Ensembl"/>
</dbReference>
<reference evidence="1" key="3">
    <citation type="submission" date="2025-09" db="UniProtKB">
        <authorList>
            <consortium name="Ensembl"/>
        </authorList>
    </citation>
    <scope>IDENTIFICATION</scope>
</reference>
<dbReference type="GeneTree" id="ENSGT00390000004145"/>
<dbReference type="GO" id="GO:0005759">
    <property type="term" value="C:mitochondrial matrix"/>
    <property type="evidence" value="ECO:0007669"/>
    <property type="project" value="Ensembl"/>
</dbReference>
<dbReference type="GO" id="GO:0043022">
    <property type="term" value="F:ribosome binding"/>
    <property type="evidence" value="ECO:0007669"/>
    <property type="project" value="TreeGrafter"/>
</dbReference>